<dbReference type="GeneID" id="94171245"/>
<protein>
    <submittedName>
        <fullName evidence="2">Uncharacterized protein</fullName>
    </submittedName>
</protein>
<gene>
    <name evidence="2" type="ORF">CUR178_04021</name>
</gene>
<feature type="region of interest" description="Disordered" evidence="1">
    <location>
        <begin position="87"/>
        <end position="109"/>
    </location>
</feature>
<comment type="caution">
    <text evidence="2">The sequence shown here is derived from an EMBL/GenBank/DDBJ whole genome shotgun (WGS) entry which is preliminary data.</text>
</comment>
<dbReference type="KEGG" id="lenr:94171245"/>
<evidence type="ECO:0000313" key="3">
    <source>
        <dbReference type="Proteomes" id="UP000674179"/>
    </source>
</evidence>
<dbReference type="RefSeq" id="XP_067692301.1">
    <property type="nucleotide sequence ID" value="XM_067835735.1"/>
</dbReference>
<reference evidence="2 3" key="1">
    <citation type="submission" date="2021-02" db="EMBL/GenBank/DDBJ databases">
        <title>Leishmania (Mundinia) enrietti genome sequencing and assembly.</title>
        <authorList>
            <person name="Almutairi H."/>
            <person name="Gatherer D."/>
        </authorList>
    </citation>
    <scope>NUCLEOTIDE SEQUENCE [LARGE SCALE GENOMIC DNA]</scope>
    <source>
        <strain evidence="2">CUR178</strain>
    </source>
</reference>
<evidence type="ECO:0000256" key="1">
    <source>
        <dbReference type="SAM" id="MobiDB-lite"/>
    </source>
</evidence>
<proteinExistence type="predicted"/>
<evidence type="ECO:0000313" key="2">
    <source>
        <dbReference type="EMBL" id="KAG5476835.1"/>
    </source>
</evidence>
<name>A0A836H3C7_LEIEN</name>
<sequence>MGTRCIAWDANAGFEGDTVDAAELSTSFYSASIAPVQSTAEGGGCRGCLRRCSIDPKKVDPFENWRNRSFISRCGRTALLAWGTARRSSVRGQWASSGSTRRTFESPGA</sequence>
<feature type="compositionally biased region" description="Polar residues" evidence="1">
    <location>
        <begin position="87"/>
        <end position="101"/>
    </location>
</feature>
<dbReference type="EMBL" id="JAFHKP010000026">
    <property type="protein sequence ID" value="KAG5476835.1"/>
    <property type="molecule type" value="Genomic_DNA"/>
</dbReference>
<dbReference type="Proteomes" id="UP000674179">
    <property type="component" value="Chromosome 26"/>
</dbReference>
<organism evidence="2 3">
    <name type="scientific">Leishmania enriettii</name>
    <dbReference type="NCBI Taxonomy" id="5663"/>
    <lineage>
        <taxon>Eukaryota</taxon>
        <taxon>Discoba</taxon>
        <taxon>Euglenozoa</taxon>
        <taxon>Kinetoplastea</taxon>
        <taxon>Metakinetoplastina</taxon>
        <taxon>Trypanosomatida</taxon>
        <taxon>Trypanosomatidae</taxon>
        <taxon>Leishmaniinae</taxon>
        <taxon>Leishmania</taxon>
    </lineage>
</organism>
<dbReference type="AlphaFoldDB" id="A0A836H3C7"/>
<accession>A0A836H3C7</accession>
<keyword evidence="3" id="KW-1185">Reference proteome</keyword>